<evidence type="ECO:0000313" key="3">
    <source>
        <dbReference type="EnsemblProtists" id="EOD27233"/>
    </source>
</evidence>
<sequence>MFAFWLQRAVLGAPHRRSPTKHTLVPPWLVDSRATASVASCGAGIGDDDVASLLRPISLHAHRYNSSRCLSDPRGTVVPPRSCACGLKGTVLLRGMAPVECSPPSECPSQLPLPYFSVLPDGSGELITIGTPSRLPLAHMAFELLPASHDSHWVRLRHVASGSLVMMQPPAAEGAWTLQLHNASTRSDPWSSQLFCFTRVQRGGGTHLYSAAAGGYVTRHGRVLLRGHGRVCPRHATRRRGGRTRGRALDEGYNQPTNAMRTCQQRQGPGERTALSRLALLRAPPAAWRMNARLCNCRRLLSAAARHTATTSNNEGGGGEGGGDGGGDEGGDVGGGDVSGTHAHAVPARPAPTKPATARRISVVTFASDANSVFCDTVFTAALQGLDVTVLGIGKPYQGNYQKLTAARAHLTTLDPDRLVLFVDAYDVLFAANEVDILERYASLHVPPGRVVFGAESGCFPDWMAPFGRSFCEGRFPKEGGEYRYINSGCWMGSAAAAFALLTDLAAYTPGRGVDDQQVVSHYYVRAASSQFVLDRNATLIQSMHLVSEKDVTVDAQAPRNGSSSVTNKRTRSHPVLLHFNGGSKPLHVRYRQSILQAAGSGCSNIAAQAWVTSGDGRRLALKDLCPAFVCPAKG</sequence>
<organism evidence="3 4">
    <name type="scientific">Emiliania huxleyi (strain CCMP1516)</name>
    <dbReference type="NCBI Taxonomy" id="280463"/>
    <lineage>
        <taxon>Eukaryota</taxon>
        <taxon>Haptista</taxon>
        <taxon>Haptophyta</taxon>
        <taxon>Prymnesiophyceae</taxon>
        <taxon>Isochrysidales</taxon>
        <taxon>Noelaerhabdaceae</taxon>
        <taxon>Emiliania</taxon>
    </lineage>
</organism>
<proteinExistence type="predicted"/>
<accession>A0A0D3JUP8</accession>
<dbReference type="AlphaFoldDB" id="A0A0D3JUP8"/>
<reference evidence="3" key="2">
    <citation type="submission" date="2024-10" db="UniProtKB">
        <authorList>
            <consortium name="EnsemblProtists"/>
        </authorList>
    </citation>
    <scope>IDENTIFICATION</scope>
</reference>
<protein>
    <recommendedName>
        <fullName evidence="2">PLOD1-3-like GT domain-containing protein</fullName>
    </recommendedName>
</protein>
<feature type="compositionally biased region" description="Polar residues" evidence="1">
    <location>
        <begin position="254"/>
        <end position="267"/>
    </location>
</feature>
<dbReference type="HOGENOM" id="CLU_431140_0_0_1"/>
<dbReference type="Proteomes" id="UP000013827">
    <property type="component" value="Unassembled WGS sequence"/>
</dbReference>
<feature type="region of interest" description="Disordered" evidence="1">
    <location>
        <begin position="234"/>
        <end position="271"/>
    </location>
</feature>
<keyword evidence="4" id="KW-1185">Reference proteome</keyword>
<dbReference type="EnsemblProtists" id="EOD27233">
    <property type="protein sequence ID" value="EOD27233"/>
    <property type="gene ID" value="EMIHUDRAFT_434999"/>
</dbReference>
<dbReference type="CDD" id="cd22997">
    <property type="entry name" value="GT_LH"/>
    <property type="match status" value="1"/>
</dbReference>
<feature type="compositionally biased region" description="Gly residues" evidence="1">
    <location>
        <begin position="315"/>
        <end position="325"/>
    </location>
</feature>
<dbReference type="PaxDb" id="2903-EOD27233"/>
<reference evidence="4" key="1">
    <citation type="journal article" date="2013" name="Nature">
        <title>Pan genome of the phytoplankton Emiliania underpins its global distribution.</title>
        <authorList>
            <person name="Read B.A."/>
            <person name="Kegel J."/>
            <person name="Klute M.J."/>
            <person name="Kuo A."/>
            <person name="Lefebvre S.C."/>
            <person name="Maumus F."/>
            <person name="Mayer C."/>
            <person name="Miller J."/>
            <person name="Monier A."/>
            <person name="Salamov A."/>
            <person name="Young J."/>
            <person name="Aguilar M."/>
            <person name="Claverie J.M."/>
            <person name="Frickenhaus S."/>
            <person name="Gonzalez K."/>
            <person name="Herman E.K."/>
            <person name="Lin Y.C."/>
            <person name="Napier J."/>
            <person name="Ogata H."/>
            <person name="Sarno A.F."/>
            <person name="Shmutz J."/>
            <person name="Schroeder D."/>
            <person name="de Vargas C."/>
            <person name="Verret F."/>
            <person name="von Dassow P."/>
            <person name="Valentin K."/>
            <person name="Van de Peer Y."/>
            <person name="Wheeler G."/>
            <person name="Dacks J.B."/>
            <person name="Delwiche C.F."/>
            <person name="Dyhrman S.T."/>
            <person name="Glockner G."/>
            <person name="John U."/>
            <person name="Richards T."/>
            <person name="Worden A.Z."/>
            <person name="Zhang X."/>
            <person name="Grigoriev I.V."/>
            <person name="Allen A.E."/>
            <person name="Bidle K."/>
            <person name="Borodovsky M."/>
            <person name="Bowler C."/>
            <person name="Brownlee C."/>
            <person name="Cock J.M."/>
            <person name="Elias M."/>
            <person name="Gladyshev V.N."/>
            <person name="Groth M."/>
            <person name="Guda C."/>
            <person name="Hadaegh A."/>
            <person name="Iglesias-Rodriguez M.D."/>
            <person name="Jenkins J."/>
            <person name="Jones B.M."/>
            <person name="Lawson T."/>
            <person name="Leese F."/>
            <person name="Lindquist E."/>
            <person name="Lobanov A."/>
            <person name="Lomsadze A."/>
            <person name="Malik S.B."/>
            <person name="Marsh M.E."/>
            <person name="Mackinder L."/>
            <person name="Mock T."/>
            <person name="Mueller-Roeber B."/>
            <person name="Pagarete A."/>
            <person name="Parker M."/>
            <person name="Probert I."/>
            <person name="Quesneville H."/>
            <person name="Raines C."/>
            <person name="Rensing S.A."/>
            <person name="Riano-Pachon D.M."/>
            <person name="Richier S."/>
            <person name="Rokitta S."/>
            <person name="Shiraiwa Y."/>
            <person name="Soanes D.M."/>
            <person name="van der Giezen M."/>
            <person name="Wahlund T.M."/>
            <person name="Williams B."/>
            <person name="Wilson W."/>
            <person name="Wolfe G."/>
            <person name="Wurch L.L."/>
        </authorList>
    </citation>
    <scope>NUCLEOTIDE SEQUENCE</scope>
</reference>
<evidence type="ECO:0000259" key="2">
    <source>
        <dbReference type="Pfam" id="PF25342"/>
    </source>
</evidence>
<evidence type="ECO:0000313" key="4">
    <source>
        <dbReference type="Proteomes" id="UP000013827"/>
    </source>
</evidence>
<feature type="domain" description="PLOD1-3-like GT" evidence="2">
    <location>
        <begin position="359"/>
        <end position="585"/>
    </location>
</feature>
<feature type="compositionally biased region" description="Basic residues" evidence="1">
    <location>
        <begin position="234"/>
        <end position="246"/>
    </location>
</feature>
<name>A0A0D3JUP8_EMIH1</name>
<dbReference type="InterPro" id="IPR057589">
    <property type="entry name" value="GT_PLOD"/>
</dbReference>
<evidence type="ECO:0000256" key="1">
    <source>
        <dbReference type="SAM" id="MobiDB-lite"/>
    </source>
</evidence>
<dbReference type="eggNOG" id="KOG1971">
    <property type="taxonomic scope" value="Eukaryota"/>
</dbReference>
<dbReference type="Pfam" id="PF25342">
    <property type="entry name" value="GT_PLOD"/>
    <property type="match status" value="1"/>
</dbReference>
<dbReference type="GeneID" id="17272779"/>
<feature type="region of interest" description="Disordered" evidence="1">
    <location>
        <begin position="308"/>
        <end position="354"/>
    </location>
</feature>
<dbReference type="KEGG" id="ehx:EMIHUDRAFT_434999"/>
<dbReference type="RefSeq" id="XP_005779662.1">
    <property type="nucleotide sequence ID" value="XM_005779605.1"/>
</dbReference>